<dbReference type="PANTHER" id="PTHR43133:SF62">
    <property type="entry name" value="RNA POLYMERASE SIGMA FACTOR SIGZ"/>
    <property type="match status" value="1"/>
</dbReference>
<keyword evidence="5" id="KW-0804">Transcription</keyword>
<dbReference type="InterPro" id="IPR014284">
    <property type="entry name" value="RNA_pol_sigma-70_dom"/>
</dbReference>
<dbReference type="GO" id="GO:0006352">
    <property type="term" value="P:DNA-templated transcription initiation"/>
    <property type="evidence" value="ECO:0007669"/>
    <property type="project" value="InterPro"/>
</dbReference>
<comment type="caution">
    <text evidence="9">The sequence shown here is derived from an EMBL/GenBank/DDBJ whole genome shotgun (WGS) entry which is preliminary data.</text>
</comment>
<evidence type="ECO:0000256" key="4">
    <source>
        <dbReference type="ARBA" id="ARBA00023125"/>
    </source>
</evidence>
<sequence>MQVRMNDYGKEVPQSVRGQPQAPSELSDWLSLVATHRDKDAFTQLFQFFAPKIKRFGRQKLNTDAMASELVQETMTRVWRKAHLYHSSKGAATTWVYTVMRNTCFDMLRKIKSNAEQSFSDDIWPIENSTSEPVRDSVSGEDGFKDHLMNKEILRHINKLPSAQKMVIEGIYFQEMSQEQLAQQLDIPLGTVKSRLRIALSKLKQQMGDKYHD</sequence>
<evidence type="ECO:0000259" key="8">
    <source>
        <dbReference type="Pfam" id="PF04545"/>
    </source>
</evidence>
<dbReference type="InterPro" id="IPR039425">
    <property type="entry name" value="RNA_pol_sigma-70-like"/>
</dbReference>
<reference evidence="9 10" key="1">
    <citation type="submission" date="2018-08" db="EMBL/GenBank/DDBJ databases">
        <title>Vibrio isolated from the Eastern China Marginal Seas.</title>
        <authorList>
            <person name="Li Y."/>
        </authorList>
    </citation>
    <scope>NUCLEOTIDE SEQUENCE [LARGE SCALE GENOMIC DNA]</scope>
    <source>
        <strain evidence="9 10">BEI233</strain>
    </source>
</reference>
<dbReference type="InterPro" id="IPR013325">
    <property type="entry name" value="RNA_pol_sigma_r2"/>
</dbReference>
<evidence type="ECO:0000259" key="7">
    <source>
        <dbReference type="Pfam" id="PF04542"/>
    </source>
</evidence>
<dbReference type="Pfam" id="PF04545">
    <property type="entry name" value="Sigma70_r4"/>
    <property type="match status" value="1"/>
</dbReference>
<feature type="domain" description="RNA polymerase sigma-70 region 4" evidence="8">
    <location>
        <begin position="157"/>
        <end position="205"/>
    </location>
</feature>
<protein>
    <submittedName>
        <fullName evidence="9">Sigma-70 family RNA polymerase sigma factor</fullName>
    </submittedName>
</protein>
<comment type="similarity">
    <text evidence="1">Belongs to the sigma-70 factor family. ECF subfamily.</text>
</comment>
<feature type="domain" description="RNA polymerase sigma-70 region 2" evidence="7">
    <location>
        <begin position="47"/>
        <end position="111"/>
    </location>
</feature>
<dbReference type="GO" id="GO:0016987">
    <property type="term" value="F:sigma factor activity"/>
    <property type="evidence" value="ECO:0007669"/>
    <property type="project" value="UniProtKB-KW"/>
</dbReference>
<keyword evidence="2" id="KW-0805">Transcription regulation</keyword>
<evidence type="ECO:0000256" key="1">
    <source>
        <dbReference type="ARBA" id="ARBA00010641"/>
    </source>
</evidence>
<evidence type="ECO:0000313" key="9">
    <source>
        <dbReference type="EMBL" id="RJX73673.1"/>
    </source>
</evidence>
<keyword evidence="3" id="KW-0731">Sigma factor</keyword>
<proteinExistence type="inferred from homology"/>
<name>A0A3A6QMG2_9VIBR</name>
<dbReference type="InterPro" id="IPR013324">
    <property type="entry name" value="RNA_pol_sigma_r3/r4-like"/>
</dbReference>
<evidence type="ECO:0000256" key="3">
    <source>
        <dbReference type="ARBA" id="ARBA00023082"/>
    </source>
</evidence>
<dbReference type="EMBL" id="QVMU01000003">
    <property type="protein sequence ID" value="RJX73673.1"/>
    <property type="molecule type" value="Genomic_DNA"/>
</dbReference>
<keyword evidence="4" id="KW-0238">DNA-binding</keyword>
<gene>
    <name evidence="9" type="ORF">DZ860_05435</name>
</gene>
<dbReference type="NCBIfam" id="TIGR02937">
    <property type="entry name" value="sigma70-ECF"/>
    <property type="match status" value="1"/>
</dbReference>
<dbReference type="InterPro" id="IPR007630">
    <property type="entry name" value="RNA_pol_sigma70_r4"/>
</dbReference>
<dbReference type="SUPFAM" id="SSF88946">
    <property type="entry name" value="Sigma2 domain of RNA polymerase sigma factors"/>
    <property type="match status" value="1"/>
</dbReference>
<evidence type="ECO:0000256" key="5">
    <source>
        <dbReference type="ARBA" id="ARBA00023163"/>
    </source>
</evidence>
<evidence type="ECO:0000313" key="10">
    <source>
        <dbReference type="Proteomes" id="UP000273252"/>
    </source>
</evidence>
<dbReference type="Proteomes" id="UP000273252">
    <property type="component" value="Unassembled WGS sequence"/>
</dbReference>
<dbReference type="SUPFAM" id="SSF88659">
    <property type="entry name" value="Sigma3 and sigma4 domains of RNA polymerase sigma factors"/>
    <property type="match status" value="1"/>
</dbReference>
<dbReference type="InterPro" id="IPR007627">
    <property type="entry name" value="RNA_pol_sigma70_r2"/>
</dbReference>
<evidence type="ECO:0000256" key="6">
    <source>
        <dbReference type="SAM" id="MobiDB-lite"/>
    </source>
</evidence>
<dbReference type="Gene3D" id="1.10.1740.10">
    <property type="match status" value="1"/>
</dbReference>
<dbReference type="AlphaFoldDB" id="A0A3A6QMG2"/>
<dbReference type="Pfam" id="PF04542">
    <property type="entry name" value="Sigma70_r2"/>
    <property type="match status" value="1"/>
</dbReference>
<feature type="region of interest" description="Disordered" evidence="6">
    <location>
        <begin position="1"/>
        <end position="22"/>
    </location>
</feature>
<organism evidence="9 10">
    <name type="scientific">Vibrio sinensis</name>
    <dbReference type="NCBI Taxonomy" id="2302434"/>
    <lineage>
        <taxon>Bacteria</taxon>
        <taxon>Pseudomonadati</taxon>
        <taxon>Pseudomonadota</taxon>
        <taxon>Gammaproteobacteria</taxon>
        <taxon>Vibrionales</taxon>
        <taxon>Vibrionaceae</taxon>
        <taxon>Vibrio</taxon>
    </lineage>
</organism>
<accession>A0A3A6QMG2</accession>
<dbReference type="PANTHER" id="PTHR43133">
    <property type="entry name" value="RNA POLYMERASE ECF-TYPE SIGMA FACTO"/>
    <property type="match status" value="1"/>
</dbReference>
<evidence type="ECO:0000256" key="2">
    <source>
        <dbReference type="ARBA" id="ARBA00023015"/>
    </source>
</evidence>
<dbReference type="Gene3D" id="1.10.10.10">
    <property type="entry name" value="Winged helix-like DNA-binding domain superfamily/Winged helix DNA-binding domain"/>
    <property type="match status" value="1"/>
</dbReference>
<dbReference type="GO" id="GO:0003677">
    <property type="term" value="F:DNA binding"/>
    <property type="evidence" value="ECO:0007669"/>
    <property type="project" value="UniProtKB-KW"/>
</dbReference>
<dbReference type="NCBIfam" id="NF009178">
    <property type="entry name" value="PRK12526.1"/>
    <property type="match status" value="1"/>
</dbReference>
<dbReference type="OrthoDB" id="9784272at2"/>
<dbReference type="CDD" id="cd06171">
    <property type="entry name" value="Sigma70_r4"/>
    <property type="match status" value="1"/>
</dbReference>
<keyword evidence="10" id="KW-1185">Reference proteome</keyword>
<dbReference type="InterPro" id="IPR036388">
    <property type="entry name" value="WH-like_DNA-bd_sf"/>
</dbReference>